<evidence type="ECO:0000256" key="1">
    <source>
        <dbReference type="SAM" id="SignalP"/>
    </source>
</evidence>
<feature type="signal peptide" evidence="1">
    <location>
        <begin position="1"/>
        <end position="29"/>
    </location>
</feature>
<evidence type="ECO:0000313" key="2">
    <source>
        <dbReference type="EMBL" id="VEN63559.1"/>
    </source>
</evidence>
<protein>
    <recommendedName>
        <fullName evidence="4">NtA domain-containing protein</fullName>
    </recommendedName>
</protein>
<evidence type="ECO:0008006" key="4">
    <source>
        <dbReference type="Google" id="ProtNLM"/>
    </source>
</evidence>
<gene>
    <name evidence="2" type="ORF">CALMAC_LOCUS20353</name>
</gene>
<name>A0A653DTL5_CALMS</name>
<dbReference type="OrthoDB" id="6075074at2759"/>
<accession>A0A653DTL5</accession>
<organism evidence="2 3">
    <name type="scientific">Callosobruchus maculatus</name>
    <name type="common">Southern cowpea weevil</name>
    <name type="synonym">Pulse bruchid</name>
    <dbReference type="NCBI Taxonomy" id="64391"/>
    <lineage>
        <taxon>Eukaryota</taxon>
        <taxon>Metazoa</taxon>
        <taxon>Ecdysozoa</taxon>
        <taxon>Arthropoda</taxon>
        <taxon>Hexapoda</taxon>
        <taxon>Insecta</taxon>
        <taxon>Pterygota</taxon>
        <taxon>Neoptera</taxon>
        <taxon>Endopterygota</taxon>
        <taxon>Coleoptera</taxon>
        <taxon>Polyphaga</taxon>
        <taxon>Cucujiformia</taxon>
        <taxon>Chrysomeloidea</taxon>
        <taxon>Chrysomelidae</taxon>
        <taxon>Bruchinae</taxon>
        <taxon>Bruchini</taxon>
        <taxon>Callosobruchus</taxon>
    </lineage>
</organism>
<sequence length="201" mass="22844">MLLERRYSPRCIRHLLVALTIFWWLSALARLEEITDFISINTLPDGEVETRIYYKGVVAKETTTAKNKSLKFRQLSRGKRVLQLIYSDNKLVDCEFFRKGVNSTNPFLHNFMKDMRAIVAPDSTIPAALLSLDGVNTLPKNYAWVNWSRLRSPKETPPLCSWYQVPNGVEKVTLPTSTPDWEASPGQTGAVGNTTWHALFG</sequence>
<proteinExistence type="predicted"/>
<dbReference type="Proteomes" id="UP000410492">
    <property type="component" value="Unassembled WGS sequence"/>
</dbReference>
<evidence type="ECO:0000313" key="3">
    <source>
        <dbReference type="Proteomes" id="UP000410492"/>
    </source>
</evidence>
<keyword evidence="3" id="KW-1185">Reference proteome</keyword>
<dbReference type="EMBL" id="CAACVG010014688">
    <property type="protein sequence ID" value="VEN63559.1"/>
    <property type="molecule type" value="Genomic_DNA"/>
</dbReference>
<keyword evidence="1" id="KW-0732">Signal</keyword>
<reference evidence="2 3" key="1">
    <citation type="submission" date="2019-01" db="EMBL/GenBank/DDBJ databases">
        <authorList>
            <person name="Sayadi A."/>
        </authorList>
    </citation>
    <scope>NUCLEOTIDE SEQUENCE [LARGE SCALE GENOMIC DNA]</scope>
</reference>
<dbReference type="AlphaFoldDB" id="A0A653DTL5"/>
<feature type="chain" id="PRO_5025014770" description="NtA domain-containing protein" evidence="1">
    <location>
        <begin position="30"/>
        <end position="201"/>
    </location>
</feature>